<accession>A0A4U1BRS8</accession>
<dbReference type="Proteomes" id="UP000305675">
    <property type="component" value="Unassembled WGS sequence"/>
</dbReference>
<dbReference type="Pfam" id="PF04016">
    <property type="entry name" value="DUF364"/>
    <property type="match status" value="1"/>
</dbReference>
<sequence>MNSLYTKVLEAAGATASLKVTAIHIATGDIENNKSAKFGAIELEDGTVGLTYTRLGDALTRLQDEALYQGFIGKPVSELAELYLSDEPWQQVLGAAALNGISQSLLTQRQFSYPKSEDSLALLNIQDGDRVGMVGYFPPLVEQLQQQGIGVTVIELRRDLAREENGLLVTDDTAKLAQCTKVLITGTTVINHTLESVLSHCQNATDVALVGPSVSLLPELLFEMGITAIGGRAVLNTPAFLERWKSGDKWKDSVVRYSLRKADY</sequence>
<organism evidence="3 4">
    <name type="scientific">Ferrimonas aestuarii</name>
    <dbReference type="NCBI Taxonomy" id="2569539"/>
    <lineage>
        <taxon>Bacteria</taxon>
        <taxon>Pseudomonadati</taxon>
        <taxon>Pseudomonadota</taxon>
        <taxon>Gammaproteobacteria</taxon>
        <taxon>Alteromonadales</taxon>
        <taxon>Ferrimonadaceae</taxon>
        <taxon>Ferrimonas</taxon>
    </lineage>
</organism>
<reference evidence="3 4" key="1">
    <citation type="submission" date="2019-04" db="EMBL/GenBank/DDBJ databases">
        <authorList>
            <person name="Hwang J.C."/>
        </authorList>
    </citation>
    <scope>NUCLEOTIDE SEQUENCE [LARGE SCALE GENOMIC DNA]</scope>
    <source>
        <strain evidence="3 4">IMCC35002</strain>
    </source>
</reference>
<dbReference type="OrthoDB" id="6398618at2"/>
<evidence type="ECO:0000259" key="1">
    <source>
        <dbReference type="Pfam" id="PF04016"/>
    </source>
</evidence>
<dbReference type="SUPFAM" id="SSF159713">
    <property type="entry name" value="Dhaf3308-like"/>
    <property type="match status" value="1"/>
</dbReference>
<comment type="caution">
    <text evidence="3">The sequence shown here is derived from an EMBL/GenBank/DDBJ whole genome shotgun (WGS) entry which is preliminary data.</text>
</comment>
<proteinExistence type="predicted"/>
<dbReference type="EMBL" id="SWCJ01000001">
    <property type="protein sequence ID" value="TKB58323.1"/>
    <property type="molecule type" value="Genomic_DNA"/>
</dbReference>
<evidence type="ECO:0000259" key="2">
    <source>
        <dbReference type="Pfam" id="PF13938"/>
    </source>
</evidence>
<evidence type="ECO:0000313" key="4">
    <source>
        <dbReference type="Proteomes" id="UP000305675"/>
    </source>
</evidence>
<dbReference type="InterPro" id="IPR007161">
    <property type="entry name" value="DUF364"/>
</dbReference>
<dbReference type="Gene3D" id="3.40.50.11590">
    <property type="match status" value="1"/>
</dbReference>
<dbReference type="AlphaFoldDB" id="A0A4U1BRS8"/>
<dbReference type="RefSeq" id="WP_136861471.1">
    <property type="nucleotide sequence ID" value="NZ_SWCJ01000001.1"/>
</dbReference>
<dbReference type="InterPro" id="IPR025251">
    <property type="entry name" value="DUF4213"/>
</dbReference>
<protein>
    <recommendedName>
        <fullName evidence="5">Heavy-metal chelation domain-containing protein</fullName>
    </recommendedName>
</protein>
<evidence type="ECO:0000313" key="3">
    <source>
        <dbReference type="EMBL" id="TKB58323.1"/>
    </source>
</evidence>
<name>A0A4U1BRS8_9GAMM</name>
<keyword evidence="4" id="KW-1185">Reference proteome</keyword>
<feature type="domain" description="DUF4213" evidence="2">
    <location>
        <begin position="38"/>
        <end position="101"/>
    </location>
</feature>
<gene>
    <name evidence="3" type="ORF">FCL42_00815</name>
</gene>
<feature type="domain" description="Putative heavy-metal chelation" evidence="1">
    <location>
        <begin position="120"/>
        <end position="251"/>
    </location>
</feature>
<evidence type="ECO:0008006" key="5">
    <source>
        <dbReference type="Google" id="ProtNLM"/>
    </source>
</evidence>
<dbReference type="Pfam" id="PF13938">
    <property type="entry name" value="DUF4213"/>
    <property type="match status" value="1"/>
</dbReference>